<comment type="similarity">
    <text evidence="1">Belongs to the TCP11 family.</text>
</comment>
<proteinExistence type="inferred from homology"/>
<dbReference type="eggNOG" id="KOG1981">
    <property type="taxonomic scope" value="Eukaryota"/>
</dbReference>
<reference evidence="3 4" key="1">
    <citation type="journal article" date="2011" name="Proc. Natl. Acad. Sci. U.S.A.">
        <title>Genome and transcriptome analyses of the mountain pine beetle-fungal symbiont Grosmannia clavigera, a lodgepole pine pathogen.</title>
        <authorList>
            <person name="DiGuistini S."/>
            <person name="Wang Y."/>
            <person name="Liao N.Y."/>
            <person name="Taylor G."/>
            <person name="Tanguay P."/>
            <person name="Feau N."/>
            <person name="Henrissat B."/>
            <person name="Chan S.K."/>
            <person name="Hesse-Orce U."/>
            <person name="Alamouti S.M."/>
            <person name="Tsui C.K.M."/>
            <person name="Docking R.T."/>
            <person name="Levasseur A."/>
            <person name="Haridas S."/>
            <person name="Robertson G."/>
            <person name="Birol I."/>
            <person name="Holt R.A."/>
            <person name="Marra M.A."/>
            <person name="Hamelin R.C."/>
            <person name="Hirst M."/>
            <person name="Jones S.J.M."/>
            <person name="Bohlmann J."/>
            <person name="Breuil C."/>
        </authorList>
    </citation>
    <scope>NUCLEOTIDE SEQUENCE [LARGE SCALE GENOMIC DNA]</scope>
    <source>
        <strain evidence="4">kw1407 / UAMH 11150</strain>
    </source>
</reference>
<evidence type="ECO:0000313" key="3">
    <source>
        <dbReference type="EMBL" id="EFX04530.1"/>
    </source>
</evidence>
<dbReference type="OrthoDB" id="276323at2759"/>
<feature type="region of interest" description="Disordered" evidence="2">
    <location>
        <begin position="545"/>
        <end position="584"/>
    </location>
</feature>
<evidence type="ECO:0000256" key="2">
    <source>
        <dbReference type="SAM" id="MobiDB-lite"/>
    </source>
</evidence>
<dbReference type="PANTHER" id="PTHR12832:SF11">
    <property type="entry name" value="LD23868P"/>
    <property type="match status" value="1"/>
</dbReference>
<keyword evidence="4" id="KW-1185">Reference proteome</keyword>
<feature type="compositionally biased region" description="Polar residues" evidence="2">
    <location>
        <begin position="54"/>
        <end position="71"/>
    </location>
</feature>
<organism evidence="4">
    <name type="scientific">Grosmannia clavigera (strain kw1407 / UAMH 11150)</name>
    <name type="common">Blue stain fungus</name>
    <name type="synonym">Graphiocladiella clavigera</name>
    <dbReference type="NCBI Taxonomy" id="655863"/>
    <lineage>
        <taxon>Eukaryota</taxon>
        <taxon>Fungi</taxon>
        <taxon>Dikarya</taxon>
        <taxon>Ascomycota</taxon>
        <taxon>Pezizomycotina</taxon>
        <taxon>Sordariomycetes</taxon>
        <taxon>Sordariomycetidae</taxon>
        <taxon>Ophiostomatales</taxon>
        <taxon>Ophiostomataceae</taxon>
        <taxon>Leptographium</taxon>
    </lineage>
</organism>
<feature type="compositionally biased region" description="Polar residues" evidence="2">
    <location>
        <begin position="86"/>
        <end position="97"/>
    </location>
</feature>
<dbReference type="EMBL" id="GL629765">
    <property type="protein sequence ID" value="EFX04530.1"/>
    <property type="molecule type" value="Genomic_DNA"/>
</dbReference>
<feature type="compositionally biased region" description="Low complexity" evidence="2">
    <location>
        <begin position="151"/>
        <end position="167"/>
    </location>
</feature>
<dbReference type="GeneID" id="25974338"/>
<feature type="compositionally biased region" description="Low complexity" evidence="2">
    <location>
        <begin position="103"/>
        <end position="131"/>
    </location>
</feature>
<dbReference type="GO" id="GO:0010737">
    <property type="term" value="P:protein kinase A signaling"/>
    <property type="evidence" value="ECO:0007669"/>
    <property type="project" value="TreeGrafter"/>
</dbReference>
<sequence>MSEQGTSGGVDSTLASGRARAQTETESGPVEPAAEVRSSPAPQNVVVGNFTGGVASQQDPRSSAGTANRAQSPPDAGSATPPMAYQPSQHPSQSTLHPQPISPEQLQEQQKQLQQIAEQQQQNPQIPPQQQHSHREQATQIKSKQRKQHAHQSPSQSRQAQQSSSAAHPDLWHPYHQRQQDAHSQKLEPPVTKATLSELDVGKIIHNPKLRHDINYDPDLHFRPNLDGEKGRRKQEKAQQFWNTLRGELVQFVSNRDEFLKAHDNGEEWSLPALLNAVKDIIQTLVPARDRELLEEGLNVPLLMQQFSRGVVDLEKLAAWLSSVLKLHCAPMRDDWVDEMYKELSRGNRENDMDELVRGLSSLLSVLEAMKLDVANHQIRCLRPLLIEDTVNFEQRFFRKRVENGRMSVSSAEQWYEQAKVDFESPAIRHRQAFGEMATFFTGLCQLLLPSVEAKRVPNTFLFDEERLLKLRSDMLDAIYLEICMKVYDEADGVASSSAAASRFSPAALAVPAYVLQRNSQIGSESWVTSSASVFDFNTPPSSIVPASPTSSRPSSLDFSTFGSTTSSPRNSATPSNCGSTPPHFAADFAEDRLRSRDLYSRLVALLQTATPGVPAAQRWSDLGPKMAVEIYRALSKSRHQQQTSLDRIEQRLEAAMATGSHVQKKVEHTFRGRLLSALARRVRDYKTMPSVGLFVVAAGGRIHPTPGRSTEATPAIVPVAPTTRDVDPREDGGVEEMATRLAHLGILHWRVWGSIVYERQPTEEGDILLV</sequence>
<feature type="compositionally biased region" description="Polar residues" evidence="2">
    <location>
        <begin position="1"/>
        <end position="15"/>
    </location>
</feature>
<feature type="compositionally biased region" description="Polar residues" evidence="2">
    <location>
        <begin position="548"/>
        <end position="580"/>
    </location>
</feature>
<protein>
    <submittedName>
        <fullName evidence="3">Cyclic-AMP-mediated signaling protein</fullName>
    </submittedName>
</protein>
<dbReference type="InParanoid" id="F0XD47"/>
<gene>
    <name evidence="3" type="ORF">CMQ_1458</name>
</gene>
<evidence type="ECO:0000256" key="1">
    <source>
        <dbReference type="ARBA" id="ARBA00010954"/>
    </source>
</evidence>
<dbReference type="AlphaFoldDB" id="F0XD47"/>
<dbReference type="STRING" id="655863.F0XD47"/>
<dbReference type="PANTHER" id="PTHR12832">
    <property type="entry name" value="TESTIS-SPECIFIC PROTEIN PBS13 T-COMPLEX 11"/>
    <property type="match status" value="1"/>
</dbReference>
<accession>F0XD47</accession>
<feature type="region of interest" description="Disordered" evidence="2">
    <location>
        <begin position="1"/>
        <end position="167"/>
    </location>
</feature>
<dbReference type="Proteomes" id="UP000007796">
    <property type="component" value="Unassembled WGS sequence"/>
</dbReference>
<evidence type="ECO:0000313" key="4">
    <source>
        <dbReference type="Proteomes" id="UP000007796"/>
    </source>
</evidence>
<dbReference type="HOGENOM" id="CLU_016970_0_1_1"/>
<dbReference type="RefSeq" id="XP_014174012.1">
    <property type="nucleotide sequence ID" value="XM_014318537.1"/>
</dbReference>
<dbReference type="Pfam" id="PF05794">
    <property type="entry name" value="Tcp11"/>
    <property type="match status" value="2"/>
</dbReference>
<name>F0XD47_GROCL</name>
<dbReference type="InterPro" id="IPR008862">
    <property type="entry name" value="Tcp11"/>
</dbReference>